<sequence length="61" mass="7062">LLTVIEKRPRQPSPPPRKQIWCPSRPPLKPPSIIIRTPPPKPPPPLEPRTCKETERFSCLY</sequence>
<gene>
    <name evidence="2" type="ORF">BYL167_LOCUS29449</name>
</gene>
<evidence type="ECO:0000256" key="1">
    <source>
        <dbReference type="SAM" id="MobiDB-lite"/>
    </source>
</evidence>
<feature type="non-terminal residue" evidence="2">
    <location>
        <position position="1"/>
    </location>
</feature>
<accession>A0A8S2UQW6</accession>
<evidence type="ECO:0000313" key="3">
    <source>
        <dbReference type="Proteomes" id="UP000681967"/>
    </source>
</evidence>
<organism evidence="2 3">
    <name type="scientific">Rotaria magnacalcarata</name>
    <dbReference type="NCBI Taxonomy" id="392030"/>
    <lineage>
        <taxon>Eukaryota</taxon>
        <taxon>Metazoa</taxon>
        <taxon>Spiralia</taxon>
        <taxon>Gnathifera</taxon>
        <taxon>Rotifera</taxon>
        <taxon>Eurotatoria</taxon>
        <taxon>Bdelloidea</taxon>
        <taxon>Philodinida</taxon>
        <taxon>Philodinidae</taxon>
        <taxon>Rotaria</taxon>
    </lineage>
</organism>
<dbReference type="EMBL" id="CAJOBH010045036">
    <property type="protein sequence ID" value="CAF4349656.1"/>
    <property type="molecule type" value="Genomic_DNA"/>
</dbReference>
<evidence type="ECO:0000313" key="2">
    <source>
        <dbReference type="EMBL" id="CAF4349656.1"/>
    </source>
</evidence>
<dbReference type="AlphaFoldDB" id="A0A8S2UQW6"/>
<feature type="compositionally biased region" description="Pro residues" evidence="1">
    <location>
        <begin position="37"/>
        <end position="47"/>
    </location>
</feature>
<protein>
    <submittedName>
        <fullName evidence="2">Uncharacterized protein</fullName>
    </submittedName>
</protein>
<comment type="caution">
    <text evidence="2">The sequence shown here is derived from an EMBL/GenBank/DDBJ whole genome shotgun (WGS) entry which is preliminary data.</text>
</comment>
<proteinExistence type="predicted"/>
<feature type="region of interest" description="Disordered" evidence="1">
    <location>
        <begin position="1"/>
        <end position="50"/>
    </location>
</feature>
<dbReference type="Proteomes" id="UP000681967">
    <property type="component" value="Unassembled WGS sequence"/>
</dbReference>
<name>A0A8S2UQW6_9BILA</name>
<reference evidence="2" key="1">
    <citation type="submission" date="2021-02" db="EMBL/GenBank/DDBJ databases">
        <authorList>
            <person name="Nowell W R."/>
        </authorList>
    </citation>
    <scope>NUCLEOTIDE SEQUENCE</scope>
</reference>